<dbReference type="EMBL" id="LGFO01000066">
    <property type="protein sequence ID" value="KUK36621.1"/>
    <property type="molecule type" value="Genomic_DNA"/>
</dbReference>
<evidence type="ECO:0000313" key="6">
    <source>
        <dbReference type="EMBL" id="KUK36621.1"/>
    </source>
</evidence>
<dbReference type="PATRIC" id="fig|85874.4.peg.7"/>
<dbReference type="InterPro" id="IPR036594">
    <property type="entry name" value="Meth_synthase_dom"/>
</dbReference>
<dbReference type="InterPro" id="IPR036724">
    <property type="entry name" value="Cobalamin-bd_sf"/>
</dbReference>
<accession>A0A124FKA3</accession>
<dbReference type="Pfam" id="PF02607">
    <property type="entry name" value="B12-binding_2"/>
    <property type="match status" value="1"/>
</dbReference>
<proteinExistence type="inferred from homology"/>
<protein>
    <submittedName>
        <fullName evidence="6">Trimethylamine corrinoid protein 1</fullName>
    </submittedName>
</protein>
<dbReference type="Pfam" id="PF02310">
    <property type="entry name" value="B12-binding"/>
    <property type="match status" value="1"/>
</dbReference>
<reference evidence="7" key="1">
    <citation type="journal article" date="2015" name="MBio">
        <title>Genome-Resolved Metagenomic Analysis Reveals Roles for Candidate Phyla and Other Microbial Community Members in Biogeochemical Transformations in Oil Reservoirs.</title>
        <authorList>
            <person name="Hu P."/>
            <person name="Tom L."/>
            <person name="Singh A."/>
            <person name="Thomas B.C."/>
            <person name="Baker B.J."/>
            <person name="Piceno Y.M."/>
            <person name="Andersen G.L."/>
            <person name="Banfield J.F."/>
        </authorList>
    </citation>
    <scope>NUCLEOTIDE SEQUENCE [LARGE SCALE GENOMIC DNA]</scope>
</reference>
<dbReference type="PROSITE" id="PS51337">
    <property type="entry name" value="B12_BINDING_NTER"/>
    <property type="match status" value="1"/>
</dbReference>
<dbReference type="PANTHER" id="PTHR45833">
    <property type="entry name" value="METHIONINE SYNTHASE"/>
    <property type="match status" value="1"/>
</dbReference>
<dbReference type="GO" id="GO:0031419">
    <property type="term" value="F:cobalamin binding"/>
    <property type="evidence" value="ECO:0007669"/>
    <property type="project" value="InterPro"/>
</dbReference>
<evidence type="ECO:0000256" key="1">
    <source>
        <dbReference type="ARBA" id="ARBA00010854"/>
    </source>
</evidence>
<keyword evidence="2" id="KW-0479">Metal-binding</keyword>
<dbReference type="GO" id="GO:0046872">
    <property type="term" value="F:metal ion binding"/>
    <property type="evidence" value="ECO:0007669"/>
    <property type="project" value="UniProtKB-KW"/>
</dbReference>
<dbReference type="FunFam" id="3.40.50.280:FF:000003">
    <property type="entry name" value="Dimethylamine methyltransferase corrinoid protein"/>
    <property type="match status" value="1"/>
</dbReference>
<gene>
    <name evidence="6" type="ORF">XD66_0675</name>
</gene>
<dbReference type="SUPFAM" id="SSF52242">
    <property type="entry name" value="Cobalamin (vitamin B12)-binding domain"/>
    <property type="match status" value="1"/>
</dbReference>
<dbReference type="InterPro" id="IPR006158">
    <property type="entry name" value="Cobalamin-bd"/>
</dbReference>
<evidence type="ECO:0000259" key="4">
    <source>
        <dbReference type="PROSITE" id="PS51332"/>
    </source>
</evidence>
<sequence>MASMNDVAQGVIEGNVDKVKDLTASLLESGIDPLEIVNQGLIVGMNTVGERFKAGDMFVPEVLMCAKAMSSGMELVKSRLAGRKVQSAGKLLIGTVKSDLHDIGKNLVAMMVESTGFEVINLGVDVDPEKFVNAIKEYQPDIVGMSALLTTTLPYMKETIEAIEEAGLRDQVKIIIGGAPVTQNYADQIGADGYAPEAASATELCKKLMGVA</sequence>
<dbReference type="Proteomes" id="UP000053326">
    <property type="component" value="Unassembled WGS sequence"/>
</dbReference>
<dbReference type="GO" id="GO:0046653">
    <property type="term" value="P:tetrahydrofolate metabolic process"/>
    <property type="evidence" value="ECO:0007669"/>
    <property type="project" value="TreeGrafter"/>
</dbReference>
<organism evidence="6 7">
    <name type="scientific">Thermacetogenium phaeum</name>
    <dbReference type="NCBI Taxonomy" id="85874"/>
    <lineage>
        <taxon>Bacteria</taxon>
        <taxon>Bacillati</taxon>
        <taxon>Bacillota</taxon>
        <taxon>Clostridia</taxon>
        <taxon>Thermoanaerobacterales</taxon>
        <taxon>Thermoanaerobacteraceae</taxon>
        <taxon>Thermacetogenium</taxon>
    </lineage>
</organism>
<name>A0A124FKA3_9THEO</name>
<dbReference type="GO" id="GO:0008705">
    <property type="term" value="F:methionine synthase activity"/>
    <property type="evidence" value="ECO:0007669"/>
    <property type="project" value="TreeGrafter"/>
</dbReference>
<feature type="domain" description="B12-binding N-terminal" evidence="5">
    <location>
        <begin position="1"/>
        <end position="88"/>
    </location>
</feature>
<dbReference type="GO" id="GO:0005829">
    <property type="term" value="C:cytosol"/>
    <property type="evidence" value="ECO:0007669"/>
    <property type="project" value="TreeGrafter"/>
</dbReference>
<dbReference type="PANTHER" id="PTHR45833:SF1">
    <property type="entry name" value="METHIONINE SYNTHASE"/>
    <property type="match status" value="1"/>
</dbReference>
<evidence type="ECO:0000313" key="7">
    <source>
        <dbReference type="Proteomes" id="UP000053326"/>
    </source>
</evidence>
<comment type="caution">
    <text evidence="6">The sequence shown here is derived from an EMBL/GenBank/DDBJ whole genome shotgun (WGS) entry which is preliminary data.</text>
</comment>
<dbReference type="GO" id="GO:0050667">
    <property type="term" value="P:homocysteine metabolic process"/>
    <property type="evidence" value="ECO:0007669"/>
    <property type="project" value="TreeGrafter"/>
</dbReference>
<feature type="domain" description="B12-binding" evidence="4">
    <location>
        <begin position="88"/>
        <end position="212"/>
    </location>
</feature>
<dbReference type="AlphaFoldDB" id="A0A124FKA3"/>
<dbReference type="Gene3D" id="3.40.50.280">
    <property type="entry name" value="Cobalamin-binding domain"/>
    <property type="match status" value="1"/>
</dbReference>
<dbReference type="SUPFAM" id="SSF47644">
    <property type="entry name" value="Methionine synthase domain"/>
    <property type="match status" value="1"/>
</dbReference>
<evidence type="ECO:0000256" key="2">
    <source>
        <dbReference type="ARBA" id="ARBA00022723"/>
    </source>
</evidence>
<keyword evidence="3" id="KW-0170">Cobalt</keyword>
<dbReference type="SMART" id="SM01018">
    <property type="entry name" value="B12-binding_2"/>
    <property type="match status" value="1"/>
</dbReference>
<dbReference type="InterPro" id="IPR050554">
    <property type="entry name" value="Met_Synthase/Corrinoid"/>
</dbReference>
<comment type="similarity">
    <text evidence="1">Belongs to the methylamine corrinoid protein family.</text>
</comment>
<evidence type="ECO:0000259" key="5">
    <source>
        <dbReference type="PROSITE" id="PS51337"/>
    </source>
</evidence>
<evidence type="ECO:0000256" key="3">
    <source>
        <dbReference type="ARBA" id="ARBA00023285"/>
    </source>
</evidence>
<dbReference type="InterPro" id="IPR003759">
    <property type="entry name" value="Cbl-bd_cap"/>
</dbReference>
<dbReference type="CDD" id="cd02070">
    <property type="entry name" value="corrinoid_protein_B12-BD"/>
    <property type="match status" value="1"/>
</dbReference>
<dbReference type="Gene3D" id="1.10.1240.10">
    <property type="entry name" value="Methionine synthase domain"/>
    <property type="match status" value="1"/>
</dbReference>
<dbReference type="PROSITE" id="PS51332">
    <property type="entry name" value="B12_BINDING"/>
    <property type="match status" value="1"/>
</dbReference>